<organism evidence="1 2">
    <name type="scientific">Leptospira borgpetersenii serovar Hardjo-bovis str. Sponselee</name>
    <dbReference type="NCBI Taxonomy" id="1303729"/>
    <lineage>
        <taxon>Bacteria</taxon>
        <taxon>Pseudomonadati</taxon>
        <taxon>Spirochaetota</taxon>
        <taxon>Spirochaetia</taxon>
        <taxon>Leptospirales</taxon>
        <taxon>Leptospiraceae</taxon>
        <taxon>Leptospira</taxon>
    </lineage>
</organism>
<evidence type="ECO:0000313" key="2">
    <source>
        <dbReference type="Proteomes" id="UP000011873"/>
    </source>
</evidence>
<gene>
    <name evidence="1" type="ORF">LEP1GSC016_2397</name>
</gene>
<dbReference type="PATRIC" id="fig|1218567.3.peg.1293"/>
<sequence>MIELDLIPLFKSDFKINKGKKPGNIEKFFSNPGPEELEL</sequence>
<protein>
    <submittedName>
        <fullName evidence="1">Uncharacterized protein</fullName>
    </submittedName>
</protein>
<dbReference type="Proteomes" id="UP000011873">
    <property type="component" value="Unassembled WGS sequence"/>
</dbReference>
<dbReference type="AlphaFoldDB" id="M6BXA4"/>
<dbReference type="EMBL" id="ANMU01000051">
    <property type="protein sequence ID" value="EMJ83156.1"/>
    <property type="molecule type" value="Genomic_DNA"/>
</dbReference>
<proteinExistence type="predicted"/>
<accession>M6BXA4</accession>
<name>M6BXA4_LEPBO</name>
<evidence type="ECO:0000313" key="1">
    <source>
        <dbReference type="EMBL" id="EMJ83156.1"/>
    </source>
</evidence>
<comment type="caution">
    <text evidence="1">The sequence shown here is derived from an EMBL/GenBank/DDBJ whole genome shotgun (WGS) entry which is preliminary data.</text>
</comment>
<reference evidence="1 2" key="1">
    <citation type="submission" date="2013-01" db="EMBL/GenBank/DDBJ databases">
        <authorList>
            <person name="Harkins D.M."/>
            <person name="Durkin A.S."/>
            <person name="Brinkac L.M."/>
            <person name="Haft D.H."/>
            <person name="Selengut J.D."/>
            <person name="Sanka R."/>
            <person name="DePew J."/>
            <person name="Purushe J."/>
            <person name="Galloway R.L."/>
            <person name="Vinetz J.M."/>
            <person name="Sutton G.G."/>
            <person name="Nierman W.C."/>
            <person name="Fouts D.E."/>
        </authorList>
    </citation>
    <scope>NUCLEOTIDE SEQUENCE [LARGE SCALE GENOMIC DNA]</scope>
    <source>
        <strain evidence="1 2">Sponselee CDC</strain>
    </source>
</reference>